<dbReference type="InterPro" id="IPR015928">
    <property type="entry name" value="Aconitase/3IPM_dehydase_swvl"/>
</dbReference>
<evidence type="ECO:0000256" key="1">
    <source>
        <dbReference type="ARBA" id="ARBA00023239"/>
    </source>
</evidence>
<proteinExistence type="predicted"/>
<dbReference type="Gene3D" id="3.20.19.10">
    <property type="entry name" value="Aconitase, domain 4"/>
    <property type="match status" value="1"/>
</dbReference>
<dbReference type="RefSeq" id="WP_345251604.1">
    <property type="nucleotide sequence ID" value="NZ_BAABFO010000024.1"/>
</dbReference>
<accession>A0ABP8HJ75</accession>
<evidence type="ECO:0000313" key="2">
    <source>
        <dbReference type="EMBL" id="GAA4340130.1"/>
    </source>
</evidence>
<gene>
    <name evidence="2" type="primary">leuD_10</name>
    <name evidence="2" type="ORF">GCM10023144_39400</name>
</gene>
<dbReference type="InterPro" id="IPR050075">
    <property type="entry name" value="LeuD"/>
</dbReference>
<evidence type="ECO:0000313" key="3">
    <source>
        <dbReference type="Proteomes" id="UP001501671"/>
    </source>
</evidence>
<comment type="caution">
    <text evidence="2">The sequence shown here is derived from an EMBL/GenBank/DDBJ whole genome shotgun (WGS) entry which is preliminary data.</text>
</comment>
<keyword evidence="3" id="KW-1185">Reference proteome</keyword>
<sequence length="201" mass="21954">MNTIWRVRGKAHVIGHDVPHDGGIMPKQVVQARIVDPAQLIPHLFEDYRSGFMQDVKPGDIIVSGRNFGCGKPHTNGYIAMKALGLHLLCESVSSIVRRALMNLGQPCLQPCPGISEAIAQGDDVEVDYETGTVMNLTSGTRLQYSAMDDYTRQLIEQGGQKGLLLHWLQTHPELAEPMPPCISSTAAGPALRAVHLLKEI</sequence>
<keyword evidence="1" id="KW-0456">Lyase</keyword>
<dbReference type="PANTHER" id="PTHR43345">
    <property type="entry name" value="3-ISOPROPYLMALATE DEHYDRATASE SMALL SUBUNIT 2-RELATED-RELATED"/>
    <property type="match status" value="1"/>
</dbReference>
<dbReference type="EMBL" id="BAABFO010000024">
    <property type="protein sequence ID" value="GAA4340130.1"/>
    <property type="molecule type" value="Genomic_DNA"/>
</dbReference>
<organism evidence="2 3">
    <name type="scientific">Pigmentiphaga soli</name>
    <dbReference type="NCBI Taxonomy" id="1007095"/>
    <lineage>
        <taxon>Bacteria</taxon>
        <taxon>Pseudomonadati</taxon>
        <taxon>Pseudomonadota</taxon>
        <taxon>Betaproteobacteria</taxon>
        <taxon>Burkholderiales</taxon>
        <taxon>Alcaligenaceae</taxon>
        <taxon>Pigmentiphaga</taxon>
    </lineage>
</organism>
<protein>
    <submittedName>
        <fullName evidence="2">3-isopropylmalate dehydratase small subunit</fullName>
    </submittedName>
</protein>
<reference evidence="3" key="1">
    <citation type="journal article" date="2019" name="Int. J. Syst. Evol. Microbiol.">
        <title>The Global Catalogue of Microorganisms (GCM) 10K type strain sequencing project: providing services to taxonomists for standard genome sequencing and annotation.</title>
        <authorList>
            <consortium name="The Broad Institute Genomics Platform"/>
            <consortium name="The Broad Institute Genome Sequencing Center for Infectious Disease"/>
            <person name="Wu L."/>
            <person name="Ma J."/>
        </authorList>
    </citation>
    <scope>NUCLEOTIDE SEQUENCE [LARGE SCALE GENOMIC DNA]</scope>
    <source>
        <strain evidence="3">JCM 17666</strain>
    </source>
</reference>
<dbReference type="SUPFAM" id="SSF52016">
    <property type="entry name" value="LeuD/IlvD-like"/>
    <property type="match status" value="1"/>
</dbReference>
<dbReference type="Proteomes" id="UP001501671">
    <property type="component" value="Unassembled WGS sequence"/>
</dbReference>
<dbReference type="PANTHER" id="PTHR43345:SF2">
    <property type="entry name" value="3-ISOPROPYLMALATE DEHYDRATASE SMALL SUBUNIT 1"/>
    <property type="match status" value="1"/>
</dbReference>
<name>A0ABP8HJ75_9BURK</name>